<proteinExistence type="predicted"/>
<feature type="transmembrane region" description="Helical" evidence="6">
    <location>
        <begin position="280"/>
        <end position="303"/>
    </location>
</feature>
<keyword evidence="4 6" id="KW-1133">Transmembrane helix</keyword>
<dbReference type="Proteomes" id="UP000297776">
    <property type="component" value="Unassembled WGS sequence"/>
</dbReference>
<dbReference type="AlphaFoldDB" id="A0A4Y8L8E7"/>
<feature type="transmembrane region" description="Helical" evidence="6">
    <location>
        <begin position="442"/>
        <end position="463"/>
    </location>
</feature>
<reference evidence="7 8" key="1">
    <citation type="submission" date="2019-03" db="EMBL/GenBank/DDBJ databases">
        <authorList>
            <person name="Yang Y."/>
        </authorList>
    </citation>
    <scope>NUCLEOTIDE SEQUENCE [LARGE SCALE GENOMIC DNA]</scope>
    <source>
        <strain evidence="7 8">ASL-1</strain>
    </source>
</reference>
<dbReference type="EMBL" id="SORX01000013">
    <property type="protein sequence ID" value="TFD98348.1"/>
    <property type="molecule type" value="Genomic_DNA"/>
</dbReference>
<evidence type="ECO:0000256" key="6">
    <source>
        <dbReference type="SAM" id="Phobius"/>
    </source>
</evidence>
<evidence type="ECO:0000313" key="7">
    <source>
        <dbReference type="EMBL" id="TFD98348.1"/>
    </source>
</evidence>
<dbReference type="InterPro" id="IPR002797">
    <property type="entry name" value="Polysacc_synth"/>
</dbReference>
<feature type="transmembrane region" description="Helical" evidence="6">
    <location>
        <begin position="352"/>
        <end position="374"/>
    </location>
</feature>
<comment type="subcellular location">
    <subcellularLocation>
        <location evidence="1">Cell membrane</location>
        <topology evidence="1">Multi-pass membrane protein</topology>
    </subcellularLocation>
</comment>
<evidence type="ECO:0000256" key="5">
    <source>
        <dbReference type="ARBA" id="ARBA00023136"/>
    </source>
</evidence>
<comment type="caution">
    <text evidence="7">The sequence shown here is derived from an EMBL/GenBank/DDBJ whole genome shotgun (WGS) entry which is preliminary data.</text>
</comment>
<dbReference type="PIRSF" id="PIRSF038958">
    <property type="entry name" value="PG_synth_SpoVB"/>
    <property type="match status" value="1"/>
</dbReference>
<dbReference type="PANTHER" id="PTHR30250:SF29">
    <property type="entry name" value="POLYSACCHARIDE BIOSYNTHESIS PROTEIN C-TERMINAL DOMAIN-CONTAINING PROTEIN"/>
    <property type="match status" value="1"/>
</dbReference>
<name>A0A4Y8L8E7_9BACL</name>
<protein>
    <submittedName>
        <fullName evidence="7">Polysaccharide biosynthesis protein</fullName>
    </submittedName>
</protein>
<dbReference type="InterPro" id="IPR050833">
    <property type="entry name" value="Poly_Biosynth_Transport"/>
</dbReference>
<feature type="transmembrane region" description="Helical" evidence="6">
    <location>
        <begin position="224"/>
        <end position="248"/>
    </location>
</feature>
<keyword evidence="8" id="KW-1185">Reference proteome</keyword>
<evidence type="ECO:0000256" key="4">
    <source>
        <dbReference type="ARBA" id="ARBA00022989"/>
    </source>
</evidence>
<evidence type="ECO:0000313" key="8">
    <source>
        <dbReference type="Proteomes" id="UP000297776"/>
    </source>
</evidence>
<feature type="transmembrane region" description="Helical" evidence="6">
    <location>
        <begin position="84"/>
        <end position="102"/>
    </location>
</feature>
<feature type="transmembrane region" description="Helical" evidence="6">
    <location>
        <begin position="122"/>
        <end position="140"/>
    </location>
</feature>
<dbReference type="Pfam" id="PF01943">
    <property type="entry name" value="Polysacc_synt"/>
    <property type="match status" value="1"/>
</dbReference>
<feature type="transmembrane region" description="Helical" evidence="6">
    <location>
        <begin position="161"/>
        <end position="179"/>
    </location>
</feature>
<gene>
    <name evidence="7" type="ORF">E2626_15685</name>
</gene>
<evidence type="ECO:0000256" key="2">
    <source>
        <dbReference type="ARBA" id="ARBA00022475"/>
    </source>
</evidence>
<feature type="transmembrane region" description="Helical" evidence="6">
    <location>
        <begin position="411"/>
        <end position="430"/>
    </location>
</feature>
<evidence type="ECO:0000256" key="1">
    <source>
        <dbReference type="ARBA" id="ARBA00004651"/>
    </source>
</evidence>
<accession>A0A4Y8L8E7</accession>
<keyword evidence="5 6" id="KW-0472">Membrane</keyword>
<dbReference type="CDD" id="cd13124">
    <property type="entry name" value="MATE_SpoVB_like"/>
    <property type="match status" value="1"/>
</dbReference>
<dbReference type="OrthoDB" id="9775950at2"/>
<feature type="transmembrane region" description="Helical" evidence="6">
    <location>
        <begin position="383"/>
        <end position="405"/>
    </location>
</feature>
<feature type="transmembrane region" description="Helical" evidence="6">
    <location>
        <begin position="469"/>
        <end position="491"/>
    </location>
</feature>
<dbReference type="PANTHER" id="PTHR30250">
    <property type="entry name" value="PST FAMILY PREDICTED COLANIC ACID TRANSPORTER"/>
    <property type="match status" value="1"/>
</dbReference>
<keyword evidence="2" id="KW-1003">Cell membrane</keyword>
<dbReference type="RefSeq" id="WP_134382873.1">
    <property type="nucleotide sequence ID" value="NZ_SORX01000013.1"/>
</dbReference>
<organism evidence="7 8">
    <name type="scientific">Jeotgalibacillus salarius</name>
    <dbReference type="NCBI Taxonomy" id="546023"/>
    <lineage>
        <taxon>Bacteria</taxon>
        <taxon>Bacillati</taxon>
        <taxon>Bacillota</taxon>
        <taxon>Bacilli</taxon>
        <taxon>Bacillales</taxon>
        <taxon>Caryophanaceae</taxon>
        <taxon>Jeotgalibacillus</taxon>
    </lineage>
</organism>
<evidence type="ECO:0000256" key="3">
    <source>
        <dbReference type="ARBA" id="ARBA00022692"/>
    </source>
</evidence>
<dbReference type="InterPro" id="IPR024923">
    <property type="entry name" value="PG_synth_SpoVB"/>
</dbReference>
<sequence length="524" mass="56312">MSQASQSMMKGAAILTFAALFSKILSALYRVPFQNLTGDTGFYIYQQVYPFYGLFIALCTYAFPVMISSILIEREAERERVLKLLTLFLTAVGLAWFIALYAGAGLIADFMGDPRLVPLIELSAWPFLLLPVLSAGKGWFQSHGNMIPSATAQAVEQTIRVIVILGAAFMLTGAGASLYTVGEGAVLGSIAGVAAGVLLLIFFARKQFHGNKERFTFKKGDSSLFRALIVRGTAIAMVSMLLVLYQLIDALNVYSLLTGYTGDAEEAKQLKGIYDRGQPLVQMGVVAATSLSLAIVPVIAADYEKNRLAQMKKKAALALKVGLVFGAAASIGLISIMNPLNTFLFQNDDGSAVLSIFAVAVFLTSVVVTINAVLQGTGSYHTAAWTAAASLLLKYILNLFLVPVWGTGGAAAATVLSLTAVTAVLTVKLYKKIGLQLRKSFYIRLSAGLAIMTAGVTLLLMIWTPETRISSGAAATVASILGAWLFFAVSWSRNLFTKEEMDQIPLGRKIDRLFGKRIERGRSS</sequence>
<dbReference type="GO" id="GO:0005886">
    <property type="term" value="C:plasma membrane"/>
    <property type="evidence" value="ECO:0007669"/>
    <property type="project" value="UniProtKB-SubCell"/>
</dbReference>
<feature type="transmembrane region" description="Helical" evidence="6">
    <location>
        <begin position="315"/>
        <end position="340"/>
    </location>
</feature>
<feature type="transmembrane region" description="Helical" evidence="6">
    <location>
        <begin position="50"/>
        <end position="72"/>
    </location>
</feature>
<keyword evidence="3 6" id="KW-0812">Transmembrane</keyword>
<feature type="transmembrane region" description="Helical" evidence="6">
    <location>
        <begin position="185"/>
        <end position="204"/>
    </location>
</feature>